<keyword evidence="1" id="KW-1133">Transmembrane helix</keyword>
<name>A0ABU9NSQ5_9FLAO</name>
<dbReference type="RefSeq" id="WP_342693132.1">
    <property type="nucleotide sequence ID" value="NZ_JBCGDP010000022.1"/>
</dbReference>
<keyword evidence="1" id="KW-0812">Transmembrane</keyword>
<evidence type="ECO:0000256" key="1">
    <source>
        <dbReference type="SAM" id="Phobius"/>
    </source>
</evidence>
<protein>
    <submittedName>
        <fullName evidence="2">Uncharacterized protein</fullName>
    </submittedName>
</protein>
<organism evidence="2 3">
    <name type="scientific">Flavobacterium polysaccharolyticum</name>
    <dbReference type="NCBI Taxonomy" id="3133148"/>
    <lineage>
        <taxon>Bacteria</taxon>
        <taxon>Pseudomonadati</taxon>
        <taxon>Bacteroidota</taxon>
        <taxon>Flavobacteriia</taxon>
        <taxon>Flavobacteriales</taxon>
        <taxon>Flavobacteriaceae</taxon>
        <taxon>Flavobacterium</taxon>
    </lineage>
</organism>
<dbReference type="Proteomes" id="UP001468798">
    <property type="component" value="Unassembled WGS sequence"/>
</dbReference>
<proteinExistence type="predicted"/>
<evidence type="ECO:0000313" key="2">
    <source>
        <dbReference type="EMBL" id="MEM0578307.1"/>
    </source>
</evidence>
<reference evidence="2 3" key="1">
    <citation type="submission" date="2024-03" db="EMBL/GenBank/DDBJ databases">
        <title>Two novel species of the genus Flavobacterium exhibiting potentially degradation of complex polysaccharides.</title>
        <authorList>
            <person name="Lian X."/>
        </authorList>
    </citation>
    <scope>NUCLEOTIDE SEQUENCE [LARGE SCALE GENOMIC DNA]</scope>
    <source>
        <strain evidence="2 3">N6</strain>
    </source>
</reference>
<accession>A0ABU9NSQ5</accession>
<sequence>MNKSEQELEKQETEIRKNLAYVFVPIAIILVIITIYQNNSLDYKREKYLESKQTEFKGKITAKKEDGDYTRAPRFMILNDYNEIRIPNEIYYQIDVGDSVYKEIGKDSAYYFLKNGKVLIQDCNEYLREDYLKFKSKKNSE</sequence>
<gene>
    <name evidence="2" type="ORF">WFZ86_17515</name>
</gene>
<keyword evidence="3" id="KW-1185">Reference proteome</keyword>
<dbReference type="EMBL" id="JBCGDP010000022">
    <property type="protein sequence ID" value="MEM0578307.1"/>
    <property type="molecule type" value="Genomic_DNA"/>
</dbReference>
<comment type="caution">
    <text evidence="2">The sequence shown here is derived from an EMBL/GenBank/DDBJ whole genome shotgun (WGS) entry which is preliminary data.</text>
</comment>
<feature type="transmembrane region" description="Helical" evidence="1">
    <location>
        <begin position="20"/>
        <end position="37"/>
    </location>
</feature>
<evidence type="ECO:0000313" key="3">
    <source>
        <dbReference type="Proteomes" id="UP001468798"/>
    </source>
</evidence>
<keyword evidence="1" id="KW-0472">Membrane</keyword>